<keyword evidence="1" id="KW-1133">Transmembrane helix</keyword>
<keyword evidence="1" id="KW-0812">Transmembrane</keyword>
<evidence type="ECO:0000313" key="2">
    <source>
        <dbReference type="EMBL" id="CAA9384554.1"/>
    </source>
</evidence>
<gene>
    <name evidence="2" type="ORF">AVDCRST_MAG03-169</name>
</gene>
<evidence type="ECO:0000256" key="1">
    <source>
        <dbReference type="SAM" id="Phobius"/>
    </source>
</evidence>
<accession>A0A6J4NFD1</accession>
<evidence type="ECO:0008006" key="3">
    <source>
        <dbReference type="Google" id="ProtNLM"/>
    </source>
</evidence>
<protein>
    <recommendedName>
        <fullName evidence="3">ATP synthase protein I</fullName>
    </recommendedName>
</protein>
<feature type="transmembrane region" description="Helical" evidence="1">
    <location>
        <begin position="21"/>
        <end position="43"/>
    </location>
</feature>
<dbReference type="EMBL" id="CADCUT010000007">
    <property type="protein sequence ID" value="CAA9384554.1"/>
    <property type="molecule type" value="Genomic_DNA"/>
</dbReference>
<sequence length="79" mass="8515">MMRAMPNTDSQRNDSGGNYARFFHVGFAFMLIIAVFTGGGYLLDQLVGTLPLFLLLGMLVGFGAALYYLFTALKQVGGG</sequence>
<name>A0A6J4NFD1_9ACTN</name>
<organism evidence="2">
    <name type="scientific">uncultured Rubrobacteraceae bacterium</name>
    <dbReference type="NCBI Taxonomy" id="349277"/>
    <lineage>
        <taxon>Bacteria</taxon>
        <taxon>Bacillati</taxon>
        <taxon>Actinomycetota</taxon>
        <taxon>Rubrobacteria</taxon>
        <taxon>Rubrobacterales</taxon>
        <taxon>Rubrobacteraceae</taxon>
        <taxon>environmental samples</taxon>
    </lineage>
</organism>
<proteinExistence type="predicted"/>
<keyword evidence="1" id="KW-0472">Membrane</keyword>
<feature type="transmembrane region" description="Helical" evidence="1">
    <location>
        <begin position="49"/>
        <end position="70"/>
    </location>
</feature>
<reference evidence="2" key="1">
    <citation type="submission" date="2020-02" db="EMBL/GenBank/DDBJ databases">
        <authorList>
            <person name="Meier V. D."/>
        </authorList>
    </citation>
    <scope>NUCLEOTIDE SEQUENCE</scope>
    <source>
        <strain evidence="2">AVDCRST_MAG03</strain>
    </source>
</reference>
<dbReference type="InterPro" id="IPR032820">
    <property type="entry name" value="ATPase_put"/>
</dbReference>
<dbReference type="AlphaFoldDB" id="A0A6J4NFD1"/>
<dbReference type="Pfam" id="PF09527">
    <property type="entry name" value="ATPase_gene1"/>
    <property type="match status" value="1"/>
</dbReference>